<feature type="binding site" evidence="4">
    <location>
        <position position="90"/>
    </location>
    <ligand>
        <name>(6R)-10-formyltetrahydrofolate</name>
        <dbReference type="ChEBI" id="CHEBI:195366"/>
    </ligand>
</feature>
<dbReference type="UniPathway" id="UPA00074">
    <property type="reaction ID" value="UER00126"/>
</dbReference>
<dbReference type="NCBIfam" id="TIGR00639">
    <property type="entry name" value="PurN"/>
    <property type="match status" value="1"/>
</dbReference>
<dbReference type="GO" id="GO:0006189">
    <property type="term" value="P:'de novo' IMP biosynthetic process"/>
    <property type="evidence" value="ECO:0007669"/>
    <property type="project" value="UniProtKB-UniRule"/>
</dbReference>
<dbReference type="InterPro" id="IPR004607">
    <property type="entry name" value="GART"/>
</dbReference>
<dbReference type="PANTHER" id="PTHR43369">
    <property type="entry name" value="PHOSPHORIBOSYLGLYCINAMIDE FORMYLTRANSFERASE"/>
    <property type="match status" value="1"/>
</dbReference>
<feature type="site" description="Raises pKa of active site His" evidence="4">
    <location>
        <position position="170"/>
    </location>
</feature>
<evidence type="ECO:0000313" key="6">
    <source>
        <dbReference type="EMBL" id="BAY14534.1"/>
    </source>
</evidence>
<evidence type="ECO:0000256" key="4">
    <source>
        <dbReference type="HAMAP-Rule" id="MF_01930"/>
    </source>
</evidence>
<organism evidence="6 7">
    <name type="scientific">Anabaenopsis circularis NIES-21</name>
    <dbReference type="NCBI Taxonomy" id="1085406"/>
    <lineage>
        <taxon>Bacteria</taxon>
        <taxon>Bacillati</taxon>
        <taxon>Cyanobacteriota</taxon>
        <taxon>Cyanophyceae</taxon>
        <taxon>Nostocales</taxon>
        <taxon>Nodulariaceae</taxon>
        <taxon>Anabaenopsis</taxon>
    </lineage>
</organism>
<dbReference type="AlphaFoldDB" id="A0A1Z4GAI2"/>
<dbReference type="EMBL" id="AP018174">
    <property type="protein sequence ID" value="BAY14534.1"/>
    <property type="molecule type" value="Genomic_DNA"/>
</dbReference>
<name>A0A1Z4GAI2_9CYAN</name>
<keyword evidence="2 4" id="KW-0808">Transferase</keyword>
<dbReference type="Pfam" id="PF00551">
    <property type="entry name" value="Formyl_trans_N"/>
    <property type="match status" value="1"/>
</dbReference>
<comment type="function">
    <text evidence="4">Catalyzes the transfer of a formyl group from 10-formyltetrahydrofolate to 5-phospho-ribosyl-glycinamide (GAR), producing 5-phospho-ribosyl-N-formylglycinamide (FGAR) and tetrahydrofolate.</text>
</comment>
<dbReference type="OrthoDB" id="9806170at2"/>
<evidence type="ECO:0000259" key="5">
    <source>
        <dbReference type="Pfam" id="PF00551"/>
    </source>
</evidence>
<feature type="binding site" evidence="4">
    <location>
        <begin position="115"/>
        <end position="118"/>
    </location>
    <ligand>
        <name>(6R)-10-formyltetrahydrofolate</name>
        <dbReference type="ChEBI" id="CHEBI:195366"/>
    </ligand>
</feature>
<proteinExistence type="inferred from homology"/>
<dbReference type="InterPro" id="IPR036477">
    <property type="entry name" value="Formyl_transf_N_sf"/>
</dbReference>
<sequence>MTFRPDSTFSLVSPVISDRLSSSETPIKLGILASGNGSNFAAVAQAIENGQINAQIPVLIYNNPGAKAASRAANLGIETVLLNHRGYKNREALDQEIVQTLRQHDVDLVILAGWMRLVTSVLIDAFPHRIINIHPSLLPSFKGLHAVEQALQAKVTITGCTVHLVCLEVDSGPILIQAAVPVLPEDTPETLHARIQIQEHRILPQGIVIAASQLQTSLTPLSDGQKCYL</sequence>
<dbReference type="EC" id="2.1.2.2" evidence="4"/>
<comment type="catalytic activity">
    <reaction evidence="4">
        <text>N(1)-(5-phospho-beta-D-ribosyl)glycinamide + (6R)-10-formyltetrahydrofolate = N(2)-formyl-N(1)-(5-phospho-beta-D-ribosyl)glycinamide + (6S)-5,6,7,8-tetrahydrofolate + H(+)</text>
        <dbReference type="Rhea" id="RHEA:15053"/>
        <dbReference type="ChEBI" id="CHEBI:15378"/>
        <dbReference type="ChEBI" id="CHEBI:57453"/>
        <dbReference type="ChEBI" id="CHEBI:143788"/>
        <dbReference type="ChEBI" id="CHEBI:147286"/>
        <dbReference type="ChEBI" id="CHEBI:195366"/>
        <dbReference type="EC" id="2.1.2.2"/>
    </reaction>
</comment>
<protein>
    <recommendedName>
        <fullName evidence="4">Phosphoribosylglycinamide formyltransferase</fullName>
        <ecNumber evidence="4">2.1.2.2</ecNumber>
    </recommendedName>
    <alternativeName>
        <fullName evidence="4">5'-phosphoribosylglycinamide transformylase</fullName>
    </alternativeName>
    <alternativeName>
        <fullName evidence="4">GAR transformylase</fullName>
        <shortName evidence="4">GART</shortName>
    </alternativeName>
</protein>
<dbReference type="CDD" id="cd08645">
    <property type="entry name" value="FMT_core_GART"/>
    <property type="match status" value="1"/>
</dbReference>
<feature type="domain" description="Formyl transferase N-terminal" evidence="5">
    <location>
        <begin position="29"/>
        <end position="205"/>
    </location>
</feature>
<reference evidence="6 7" key="1">
    <citation type="submission" date="2017-06" db="EMBL/GenBank/DDBJ databases">
        <title>Genome sequencing of cyanobaciteial culture collection at National Institute for Environmental Studies (NIES).</title>
        <authorList>
            <person name="Hirose Y."/>
            <person name="Shimura Y."/>
            <person name="Fujisawa T."/>
            <person name="Nakamura Y."/>
            <person name="Kawachi M."/>
        </authorList>
    </citation>
    <scope>NUCLEOTIDE SEQUENCE [LARGE SCALE GENOMIC DNA]</scope>
    <source>
        <strain evidence="6 7">NIES-21</strain>
    </source>
</reference>
<comment type="pathway">
    <text evidence="1 4">Purine metabolism; IMP biosynthesis via de novo pathway; N(2)-formyl-N(1)-(5-phospho-D-ribosyl)glycinamide from N(1)-(5-phospho-D-ribosyl)glycinamide (10-formyl THF route): step 1/1.</text>
</comment>
<keyword evidence="3 4" id="KW-0658">Purine biosynthesis</keyword>
<dbReference type="GO" id="GO:0004644">
    <property type="term" value="F:phosphoribosylglycinamide formyltransferase activity"/>
    <property type="evidence" value="ECO:0007669"/>
    <property type="project" value="UniProtKB-UniRule"/>
</dbReference>
<dbReference type="PANTHER" id="PTHR43369:SF2">
    <property type="entry name" value="PHOSPHORIBOSYLGLYCINAMIDE FORMYLTRANSFERASE"/>
    <property type="match status" value="1"/>
</dbReference>
<evidence type="ECO:0000256" key="2">
    <source>
        <dbReference type="ARBA" id="ARBA00022679"/>
    </source>
</evidence>
<feature type="binding site" evidence="4">
    <location>
        <begin position="37"/>
        <end position="39"/>
    </location>
    <ligand>
        <name>N(1)-(5-phospho-beta-D-ribosyl)glycinamide</name>
        <dbReference type="ChEBI" id="CHEBI:143788"/>
    </ligand>
</feature>
<comment type="similarity">
    <text evidence="4">Belongs to the GART family.</text>
</comment>
<dbReference type="HAMAP" id="MF_01930">
    <property type="entry name" value="PurN"/>
    <property type="match status" value="1"/>
</dbReference>
<accession>A0A1Z4GAI2</accession>
<dbReference type="GO" id="GO:0005829">
    <property type="term" value="C:cytosol"/>
    <property type="evidence" value="ECO:0007669"/>
    <property type="project" value="TreeGrafter"/>
</dbReference>
<feature type="binding site" evidence="4">
    <location>
        <position position="132"/>
    </location>
    <ligand>
        <name>(6R)-10-formyltetrahydrofolate</name>
        <dbReference type="ChEBI" id="CHEBI:195366"/>
    </ligand>
</feature>
<keyword evidence="7" id="KW-1185">Reference proteome</keyword>
<evidence type="ECO:0000313" key="7">
    <source>
        <dbReference type="Proteomes" id="UP000218287"/>
    </source>
</evidence>
<evidence type="ECO:0000256" key="1">
    <source>
        <dbReference type="ARBA" id="ARBA00005054"/>
    </source>
</evidence>
<dbReference type="SUPFAM" id="SSF53328">
    <property type="entry name" value="Formyltransferase"/>
    <property type="match status" value="1"/>
</dbReference>
<gene>
    <name evidence="4" type="primary">purN</name>
    <name evidence="6" type="ORF">NIES21_02910</name>
</gene>
<evidence type="ECO:0000256" key="3">
    <source>
        <dbReference type="ARBA" id="ARBA00022755"/>
    </source>
</evidence>
<dbReference type="InterPro" id="IPR002376">
    <property type="entry name" value="Formyl_transf_N"/>
</dbReference>
<dbReference type="Proteomes" id="UP000218287">
    <property type="component" value="Chromosome"/>
</dbReference>
<dbReference type="Gene3D" id="3.40.50.170">
    <property type="entry name" value="Formyl transferase, N-terminal domain"/>
    <property type="match status" value="1"/>
</dbReference>
<feature type="active site" description="Proton donor" evidence="4">
    <location>
        <position position="134"/>
    </location>
</feature>